<dbReference type="PANTHER" id="PTHR43685:SF2">
    <property type="entry name" value="GLYCOSYLTRANSFERASE 2-LIKE DOMAIN-CONTAINING PROTEIN"/>
    <property type="match status" value="1"/>
</dbReference>
<dbReference type="InterPro" id="IPR001173">
    <property type="entry name" value="Glyco_trans_2-like"/>
</dbReference>
<dbReference type="Pfam" id="PF00535">
    <property type="entry name" value="Glycos_transf_2"/>
    <property type="match status" value="1"/>
</dbReference>
<dbReference type="CDD" id="cd00761">
    <property type="entry name" value="Glyco_tranf_GTA_type"/>
    <property type="match status" value="1"/>
</dbReference>
<dbReference type="InterPro" id="IPR029044">
    <property type="entry name" value="Nucleotide-diphossugar_trans"/>
</dbReference>
<gene>
    <name evidence="2" type="ORF">GCM10022422_19320</name>
</gene>
<comment type="caution">
    <text evidence="2">The sequence shown here is derived from an EMBL/GenBank/DDBJ whole genome shotgun (WGS) entry which is preliminary data.</text>
</comment>
<dbReference type="SUPFAM" id="SSF53448">
    <property type="entry name" value="Nucleotide-diphospho-sugar transferases"/>
    <property type="match status" value="1"/>
</dbReference>
<dbReference type="EMBL" id="BAABDT010000003">
    <property type="protein sequence ID" value="GAA3736384.1"/>
    <property type="molecule type" value="Genomic_DNA"/>
</dbReference>
<feature type="domain" description="Glycosyltransferase 2-like" evidence="1">
    <location>
        <begin position="6"/>
        <end position="155"/>
    </location>
</feature>
<evidence type="ECO:0000259" key="1">
    <source>
        <dbReference type="Pfam" id="PF00535"/>
    </source>
</evidence>
<dbReference type="RefSeq" id="WP_345158308.1">
    <property type="nucleotide sequence ID" value="NZ_BAABDT010000003.1"/>
</dbReference>
<dbReference type="Proteomes" id="UP001501367">
    <property type="component" value="Unassembled WGS sequence"/>
</dbReference>
<name>A0ABP7FCH4_9FLAO</name>
<evidence type="ECO:0000313" key="3">
    <source>
        <dbReference type="Proteomes" id="UP001501367"/>
    </source>
</evidence>
<accession>A0ABP7FCH4</accession>
<evidence type="ECO:0000313" key="2">
    <source>
        <dbReference type="EMBL" id="GAA3736384.1"/>
    </source>
</evidence>
<dbReference type="Gene3D" id="3.90.550.10">
    <property type="entry name" value="Spore Coat Polysaccharide Biosynthesis Protein SpsA, Chain A"/>
    <property type="match status" value="1"/>
</dbReference>
<organism evidence="2 3">
    <name type="scientific">Flavobacterium ginsengisoli</name>
    <dbReference type="NCBI Taxonomy" id="871694"/>
    <lineage>
        <taxon>Bacteria</taxon>
        <taxon>Pseudomonadati</taxon>
        <taxon>Bacteroidota</taxon>
        <taxon>Flavobacteriia</taxon>
        <taxon>Flavobacteriales</taxon>
        <taxon>Flavobacteriaceae</taxon>
        <taxon>Flavobacterium</taxon>
    </lineage>
</organism>
<sequence>MSPKLSVIIPCYNSEATLELTLNSILNQNFQEWEAIIINDGSKDATEEISIKWTEKDKRFKYFSKENGGLGKARNFGIERAQGIYILPLDSDNLVEENFSRKAISVFEKDLSIGVVHGYAEYFGEKKGLWKIEDFNLQKMLIHNYIDACAIFKKELWQKNGGYDENMPHQGHEDWEFWLALGINNTKFYNLNEITFKYFVAQNSMIRSFSKEMMIANQDYIAKKYCKVYYDEYCKTFFQIKNTNKKIDSKLKSEKFVINLFCYTFFRFKIFKENRS</sequence>
<protein>
    <recommendedName>
        <fullName evidence="1">Glycosyltransferase 2-like domain-containing protein</fullName>
    </recommendedName>
</protein>
<dbReference type="InterPro" id="IPR050834">
    <property type="entry name" value="Glycosyltransf_2"/>
</dbReference>
<keyword evidence="3" id="KW-1185">Reference proteome</keyword>
<dbReference type="PANTHER" id="PTHR43685">
    <property type="entry name" value="GLYCOSYLTRANSFERASE"/>
    <property type="match status" value="1"/>
</dbReference>
<reference evidence="3" key="1">
    <citation type="journal article" date="2019" name="Int. J. Syst. Evol. Microbiol.">
        <title>The Global Catalogue of Microorganisms (GCM) 10K type strain sequencing project: providing services to taxonomists for standard genome sequencing and annotation.</title>
        <authorList>
            <consortium name="The Broad Institute Genomics Platform"/>
            <consortium name="The Broad Institute Genome Sequencing Center for Infectious Disease"/>
            <person name="Wu L."/>
            <person name="Ma J."/>
        </authorList>
    </citation>
    <scope>NUCLEOTIDE SEQUENCE [LARGE SCALE GENOMIC DNA]</scope>
    <source>
        <strain evidence="3">JCM 17336</strain>
    </source>
</reference>
<proteinExistence type="predicted"/>